<dbReference type="GO" id="GO:0003735">
    <property type="term" value="F:structural constituent of ribosome"/>
    <property type="evidence" value="ECO:0007669"/>
    <property type="project" value="InterPro"/>
</dbReference>
<dbReference type="GO" id="GO:0005840">
    <property type="term" value="C:ribosome"/>
    <property type="evidence" value="ECO:0007669"/>
    <property type="project" value="UniProtKB-KW"/>
</dbReference>
<dbReference type="AlphaFoldDB" id="A0A7S6ZP75"/>
<dbReference type="PROSITE" id="PS50159">
    <property type="entry name" value="RIBOSOMAL_S13_2"/>
    <property type="match status" value="1"/>
</dbReference>
<dbReference type="GO" id="GO:1990904">
    <property type="term" value="C:ribonucleoprotein complex"/>
    <property type="evidence" value="ECO:0007669"/>
    <property type="project" value="UniProtKB-KW"/>
</dbReference>
<dbReference type="PIRSF" id="PIRSF002134">
    <property type="entry name" value="Ribosomal_S13"/>
    <property type="match status" value="1"/>
</dbReference>
<evidence type="ECO:0000256" key="2">
    <source>
        <dbReference type="ARBA" id="ARBA00022980"/>
    </source>
</evidence>
<sequence>MFGSRMVEGESVRKNVCRVYGVGRRRVESVCKEVGVMGSTKWERVTEKQRRVIEKHLEKGGKVGGEYRREQRR</sequence>
<dbReference type="InterPro" id="IPR001892">
    <property type="entry name" value="Ribosomal_uS13"/>
</dbReference>
<keyword evidence="4" id="KW-0496">Mitochondrion</keyword>
<keyword evidence="2 4" id="KW-0689">Ribosomal protein</keyword>
<dbReference type="SUPFAM" id="SSF46946">
    <property type="entry name" value="S13-like H2TH domain"/>
    <property type="match status" value="1"/>
</dbReference>
<proteinExistence type="inferred from homology"/>
<organism evidence="4">
    <name type="scientific">Labyrinthula sp</name>
    <dbReference type="NCBI Taxonomy" id="1678526"/>
    <lineage>
        <taxon>Eukaryota</taxon>
        <taxon>Sar</taxon>
        <taxon>Stramenopiles</taxon>
        <taxon>Bigyra</taxon>
        <taxon>Labyrinthulomycetes</taxon>
        <taxon>Labyrinthulida</taxon>
        <taxon>Labyrinthulaceae</taxon>
        <taxon>Labyrinthula</taxon>
    </lineage>
</organism>
<accession>A0A7S6ZP75</accession>
<gene>
    <name evidence="4" type="primary">rps13</name>
</gene>
<dbReference type="GO" id="GO:0006412">
    <property type="term" value="P:translation"/>
    <property type="evidence" value="ECO:0007669"/>
    <property type="project" value="InterPro"/>
</dbReference>
<dbReference type="EMBL" id="MT267870">
    <property type="protein sequence ID" value="QOW07428.1"/>
    <property type="molecule type" value="Genomic_DNA"/>
</dbReference>
<dbReference type="GO" id="GO:0003723">
    <property type="term" value="F:RNA binding"/>
    <property type="evidence" value="ECO:0007669"/>
    <property type="project" value="InterPro"/>
</dbReference>
<evidence type="ECO:0000313" key="4">
    <source>
        <dbReference type="EMBL" id="QOW07428.1"/>
    </source>
</evidence>
<keyword evidence="3" id="KW-0687">Ribonucleoprotein</keyword>
<comment type="similarity">
    <text evidence="1">Belongs to the universal ribosomal protein uS13 family.</text>
</comment>
<dbReference type="Gene3D" id="1.10.8.50">
    <property type="match status" value="1"/>
</dbReference>
<name>A0A7S6ZP75_9STRA</name>
<evidence type="ECO:0000256" key="3">
    <source>
        <dbReference type="ARBA" id="ARBA00023274"/>
    </source>
</evidence>
<protein>
    <submittedName>
        <fullName evidence="4">Ribosomal protein S13</fullName>
    </submittedName>
</protein>
<evidence type="ECO:0000256" key="1">
    <source>
        <dbReference type="ARBA" id="ARBA00008080"/>
    </source>
</evidence>
<dbReference type="InterPro" id="IPR010979">
    <property type="entry name" value="Ribosomal_uS13-like_H2TH"/>
</dbReference>
<reference evidence="4" key="1">
    <citation type="journal article" date="2020" name="bioRxiv">
        <title>First genome of Labyrinthula, an opportunistic seagrass pathogen, reveals novel insight into marine protist phylogeny, ecology and CAZyme cell-wall degradation.</title>
        <authorList>
            <person name="Tan M.H."/>
            <person name="Loke S."/>
            <person name="Croft L.J."/>
            <person name="Gleason F.H."/>
            <person name="Lange L."/>
            <person name="Pilgaard B."/>
            <person name="Trevathan-Tackett S.M."/>
        </authorList>
    </citation>
    <scope>NUCLEOTIDE SEQUENCE</scope>
    <source>
        <strain evidence="4">SR_Ha_C</strain>
    </source>
</reference>
<geneLocation type="mitochondrion" evidence="4"/>